<reference evidence="1 2" key="1">
    <citation type="submission" date="2020-08" db="EMBL/GenBank/DDBJ databases">
        <authorList>
            <person name="Liu C."/>
            <person name="Sun Q."/>
        </authorList>
    </citation>
    <scope>NUCLEOTIDE SEQUENCE [LARGE SCALE GENOMIC DNA]</scope>
    <source>
        <strain evidence="1 2">NSJ-4</strain>
    </source>
</reference>
<dbReference type="KEGG" id="wcp:H9Q76_04740"/>
<gene>
    <name evidence="1" type="ORF">H9Q76_04740</name>
</gene>
<accession>A0A7G9FPW3</accession>
<evidence type="ECO:0000313" key="2">
    <source>
        <dbReference type="Proteomes" id="UP000515819"/>
    </source>
</evidence>
<dbReference type="AlphaFoldDB" id="A0A7G9FPW3"/>
<evidence type="ECO:0000313" key="1">
    <source>
        <dbReference type="EMBL" id="QNM00595.1"/>
    </source>
</evidence>
<keyword evidence="2" id="KW-1185">Reference proteome</keyword>
<sequence>MSSITNITKIKYIRILDKVYTVTDISMSDMTITAMEQEVALCNVPGDEVFDFLELDEFQIKICSRRQPAQIINLAEWKQNKAKEIVISS</sequence>
<dbReference type="EMBL" id="CP060632">
    <property type="protein sequence ID" value="QNM00595.1"/>
    <property type="molecule type" value="Genomic_DNA"/>
</dbReference>
<proteinExistence type="predicted"/>
<protein>
    <submittedName>
        <fullName evidence="1">Uncharacterized protein</fullName>
    </submittedName>
</protein>
<dbReference type="Proteomes" id="UP000515819">
    <property type="component" value="Chromosome"/>
</dbReference>
<organism evidence="1 2">
    <name type="scientific">Wujia chipingensis</name>
    <dbReference type="NCBI Taxonomy" id="2763670"/>
    <lineage>
        <taxon>Bacteria</taxon>
        <taxon>Bacillati</taxon>
        <taxon>Bacillota</taxon>
        <taxon>Clostridia</taxon>
        <taxon>Lachnospirales</taxon>
        <taxon>Lachnospiraceae</taxon>
        <taxon>Wujia</taxon>
    </lineage>
</organism>
<name>A0A7G9FPW3_9FIRM</name>
<dbReference type="RefSeq" id="WP_249321752.1">
    <property type="nucleotide sequence ID" value="NZ_CP060632.1"/>
</dbReference>